<keyword evidence="2" id="KW-1185">Reference proteome</keyword>
<dbReference type="EMBL" id="CP119075">
    <property type="protein sequence ID" value="WED67269.1"/>
    <property type="molecule type" value="Genomic_DNA"/>
</dbReference>
<accession>A0AAF0CSI6</accession>
<protein>
    <submittedName>
        <fullName evidence="1">Uncharacterized protein</fullName>
    </submittedName>
</protein>
<dbReference type="AlphaFoldDB" id="A0AAF0CSI6"/>
<evidence type="ECO:0000313" key="2">
    <source>
        <dbReference type="Proteomes" id="UP001218638"/>
    </source>
</evidence>
<reference evidence="1" key="1">
    <citation type="submission" date="2023-03" db="EMBL/GenBank/DDBJ databases">
        <title>Lomoglobus Profundus gen. nov., sp. nov., a novel member of the phylum Verrucomicrobia, isolated from deep-marine sediment of South China Sea.</title>
        <authorList>
            <person name="Ahmad T."/>
            <person name="Ishaq S.E."/>
            <person name="Wang F."/>
        </authorList>
    </citation>
    <scope>NUCLEOTIDE SEQUENCE</scope>
    <source>
        <strain evidence="1">LMO-M01</strain>
    </source>
</reference>
<gene>
    <name evidence="1" type="ORF">PXH66_10445</name>
</gene>
<name>A0AAF0CSI6_9BACT</name>
<sequence length="275" mass="32231">MSGPRRYAPLVLDRLREKLPMDYAVLVHLWQMEDGAKARDNYDFEVDALRARPEVTYLVEEPGYQRSDFPEIVGESNSGSPPHNTMGMFLAIMHLCGVLRTQRESYTHVLRIRTDCLLHDWDLGPAASGVNLVADNPGLPRAWICDHLWFGRMRDFLAVWDFGSREKLIAEYLRARRNPERLLGQRVRRTEVTVERQFARWVHYSIIYARPMALDSACLQQAVRERSPESIFAHSEKWHDSAACWAHYRGFPVVPDHLTPWNRFKQWCVDRLRER</sequence>
<dbReference type="Proteomes" id="UP001218638">
    <property type="component" value="Chromosome"/>
</dbReference>
<proteinExistence type="predicted"/>
<dbReference type="KEGG" id="slom:PXH66_10445"/>
<organism evidence="1 2">
    <name type="scientific">Synoicihabitans lomoniglobus</name>
    <dbReference type="NCBI Taxonomy" id="2909285"/>
    <lineage>
        <taxon>Bacteria</taxon>
        <taxon>Pseudomonadati</taxon>
        <taxon>Verrucomicrobiota</taxon>
        <taxon>Opitutia</taxon>
        <taxon>Opitutales</taxon>
        <taxon>Opitutaceae</taxon>
        <taxon>Synoicihabitans</taxon>
    </lineage>
</organism>
<dbReference type="RefSeq" id="WP_330932355.1">
    <property type="nucleotide sequence ID" value="NZ_CP119075.1"/>
</dbReference>
<evidence type="ECO:0000313" key="1">
    <source>
        <dbReference type="EMBL" id="WED67269.1"/>
    </source>
</evidence>